<evidence type="ECO:0000313" key="2">
    <source>
        <dbReference type="EMBL" id="KAK0668933.1"/>
    </source>
</evidence>
<dbReference type="Proteomes" id="UP001174997">
    <property type="component" value="Unassembled WGS sequence"/>
</dbReference>
<dbReference type="EMBL" id="JAULSY010000049">
    <property type="protein sequence ID" value="KAK0668933.1"/>
    <property type="molecule type" value="Genomic_DNA"/>
</dbReference>
<protein>
    <submittedName>
        <fullName evidence="2">Heterokaryon incompatibility protein-domain-containing protein</fullName>
    </submittedName>
</protein>
<gene>
    <name evidence="2" type="ORF">QBC41DRAFT_225024</name>
</gene>
<organism evidence="2 3">
    <name type="scientific">Cercophora samala</name>
    <dbReference type="NCBI Taxonomy" id="330535"/>
    <lineage>
        <taxon>Eukaryota</taxon>
        <taxon>Fungi</taxon>
        <taxon>Dikarya</taxon>
        <taxon>Ascomycota</taxon>
        <taxon>Pezizomycotina</taxon>
        <taxon>Sordariomycetes</taxon>
        <taxon>Sordariomycetidae</taxon>
        <taxon>Sordariales</taxon>
        <taxon>Lasiosphaeriaceae</taxon>
        <taxon>Cercophora</taxon>
    </lineage>
</organism>
<accession>A0AA39ZEA7</accession>
<keyword evidence="3" id="KW-1185">Reference proteome</keyword>
<evidence type="ECO:0000313" key="3">
    <source>
        <dbReference type="Proteomes" id="UP001174997"/>
    </source>
</evidence>
<reference evidence="2" key="1">
    <citation type="submission" date="2023-06" db="EMBL/GenBank/DDBJ databases">
        <title>Genome-scale phylogeny and comparative genomics of the fungal order Sordariales.</title>
        <authorList>
            <consortium name="Lawrence Berkeley National Laboratory"/>
            <person name="Hensen N."/>
            <person name="Bonometti L."/>
            <person name="Westerberg I."/>
            <person name="Brannstrom I.O."/>
            <person name="Guillou S."/>
            <person name="Cros-Aarteil S."/>
            <person name="Calhoun S."/>
            <person name="Haridas S."/>
            <person name="Kuo A."/>
            <person name="Mondo S."/>
            <person name="Pangilinan J."/>
            <person name="Riley R."/>
            <person name="Labutti K."/>
            <person name="Andreopoulos B."/>
            <person name="Lipzen A."/>
            <person name="Chen C."/>
            <person name="Yanf M."/>
            <person name="Daum C."/>
            <person name="Ng V."/>
            <person name="Clum A."/>
            <person name="Steindorff A."/>
            <person name="Ohm R."/>
            <person name="Martin F."/>
            <person name="Silar P."/>
            <person name="Natvig D."/>
            <person name="Lalanne C."/>
            <person name="Gautier V."/>
            <person name="Ament-Velasquez S.L."/>
            <person name="Kruys A."/>
            <person name="Hutchinson M.I."/>
            <person name="Powell A.J."/>
            <person name="Barry K."/>
            <person name="Miller A.N."/>
            <person name="Grigoriev I.V."/>
            <person name="Debuchy R."/>
            <person name="Gladieux P."/>
            <person name="Thoren M.H."/>
            <person name="Johannesson H."/>
        </authorList>
    </citation>
    <scope>NUCLEOTIDE SEQUENCE</scope>
    <source>
        <strain evidence="2">CBS 307.81</strain>
    </source>
</reference>
<dbReference type="Pfam" id="PF06985">
    <property type="entry name" value="HET"/>
    <property type="match status" value="1"/>
</dbReference>
<dbReference type="InterPro" id="IPR052895">
    <property type="entry name" value="HetReg/Transcr_Mod"/>
</dbReference>
<dbReference type="PANTHER" id="PTHR24148">
    <property type="entry name" value="ANKYRIN REPEAT DOMAIN-CONTAINING PROTEIN 39 HOMOLOG-RELATED"/>
    <property type="match status" value="1"/>
</dbReference>
<name>A0AA39ZEA7_9PEZI</name>
<dbReference type="Pfam" id="PF26639">
    <property type="entry name" value="Het-6_barrel"/>
    <property type="match status" value="1"/>
</dbReference>
<sequence length="655" mass="74012">MKMFPYMPLDHNRREIRLLKLNFANPPLSDENVDDSPWINLSMSHASLDDVPAPRYAALSYVWGNPNDTLPITLDGQPFQVTENLFTALDRLLAMGYSDCIWIDAICINQSDSDEKAVQVQLMSSVYSLATMVFVWLGPEPDEGAFRTIRTVARMYRKATRSKTEEEHGDDGHRRQPVTRVAETVVKVADRIEQLNFQALAELISGRPWWHRVWVIQEVVLAREVLVLCGEEMLPWRDLKDTMAVLIEMGALQELQADEYADLSRAVTSILLTSSHLRAATADYEASLLSVQQQAEGEVGLTLFKSLDLLFLYNNTIEATDERDMIYGILGLVKPQDRGRIPVDYSSAHTVERVFFDVTKVLLMKHGPNVLSRYQRLFSVKNHPAAIPSWIVDWTSEFLTALDVKVEDRDDYIGMYQTTKGTTWEEWSAKAQISKASYEEPRISLRGRIVGRVVNVGKTLVSPTVPKPTVYKPSPEYVAVAREWLLELIDMLETYRASLTGNSDDASKNFLTSALENVWRVPLLDCDGDNRVDDSIEELYIAGFEALTDKNEKEPGKLWELWDQGVAEVYIDACQIQKRRSFVDSMGRPGVSLQDVQAGDQVVVFPGAHVPFVIRPATEKGGIVLHHVVGAAYIYKLMDGEAMEDGSEFQEIWLV</sequence>
<dbReference type="PANTHER" id="PTHR24148:SF77">
    <property type="entry name" value="HETEROKARYON INCOMPATIBILITY DOMAIN-CONTAINING PROTEIN"/>
    <property type="match status" value="1"/>
</dbReference>
<evidence type="ECO:0000259" key="1">
    <source>
        <dbReference type="Pfam" id="PF06985"/>
    </source>
</evidence>
<comment type="caution">
    <text evidence="2">The sequence shown here is derived from an EMBL/GenBank/DDBJ whole genome shotgun (WGS) entry which is preliminary data.</text>
</comment>
<dbReference type="AlphaFoldDB" id="A0AA39ZEA7"/>
<dbReference type="InterPro" id="IPR010730">
    <property type="entry name" value="HET"/>
</dbReference>
<feature type="domain" description="Heterokaryon incompatibility" evidence="1">
    <location>
        <begin position="56"/>
        <end position="218"/>
    </location>
</feature>
<proteinExistence type="predicted"/>